<accession>A0A8R2B9Z1</accession>
<evidence type="ECO:0000256" key="12">
    <source>
        <dbReference type="RuleBase" id="RU362007"/>
    </source>
</evidence>
<dbReference type="GO" id="GO:0005536">
    <property type="term" value="F:D-glucose binding"/>
    <property type="evidence" value="ECO:0007669"/>
    <property type="project" value="InterPro"/>
</dbReference>
<evidence type="ECO:0000256" key="7">
    <source>
        <dbReference type="ARBA" id="ARBA00022840"/>
    </source>
</evidence>
<comment type="catalytic activity">
    <reaction evidence="9">
        <text>a D-hexose + ATP = a D-hexose 6-phosphate + ADP + H(+)</text>
        <dbReference type="Rhea" id="RHEA:22740"/>
        <dbReference type="ChEBI" id="CHEBI:4194"/>
        <dbReference type="ChEBI" id="CHEBI:15378"/>
        <dbReference type="ChEBI" id="CHEBI:30616"/>
        <dbReference type="ChEBI" id="CHEBI:229467"/>
        <dbReference type="ChEBI" id="CHEBI:456216"/>
        <dbReference type="EC" id="2.7.1.1"/>
    </reaction>
    <physiologicalReaction direction="left-to-right" evidence="9">
        <dbReference type="Rhea" id="RHEA:22741"/>
    </physiologicalReaction>
</comment>
<sequence length="482" mass="53163">MLSITSATRNFCHVLGHLSNFRRLTSNFTSNYLEMFRMRLNAEQVGRKFEVCDDELTVVARRMSDAMDAGLWRNGQPDTLATIRCWDTRVPRPSPPAATDTVVNKFLSLDLCHGDRFRTRLTTLLGAHDVRIRSREHPLTPSTLMTGKVANLFDHLVSGLAEFADEFHMRQAGVPLALTFGFPVWHAGALGGAASLCRWTKGFDCADAMSRDVAAEWRAAAARADVVVGPVVVLNDACVAMMHSAADRPDTRAALVVDDGCNCCYVSEFGRTVINTEWGAFGEDGALDHLLTEYDHRLDSRSQNPGKQIYEKMTSGMYMAELVREAVLEIVSNQAMFGGRTTTAMNTEYALKAKHLWLVESDKGPSYDGVRAVLNGVLNVTDPSDMDCELFRYACRCVTRRSANLIAAGLSAVLKRTGLPVTVVMDGSAFKTHSEYALTVGDKARQLTRQQTNFTLRTVDHTQGQDAWIVARMLATIPVNPA</sequence>
<dbReference type="Proteomes" id="UP000007819">
    <property type="component" value="Chromosome A2"/>
</dbReference>
<dbReference type="InterPro" id="IPR022673">
    <property type="entry name" value="Hexokinase_C"/>
</dbReference>
<comment type="pathway">
    <text evidence="2">Carbohydrate metabolism; hexose metabolism.</text>
</comment>
<keyword evidence="16" id="KW-1185">Reference proteome</keyword>
<reference evidence="15" key="2">
    <citation type="submission" date="2022-06" db="UniProtKB">
        <authorList>
            <consortium name="EnsemblMetazoa"/>
        </authorList>
    </citation>
    <scope>IDENTIFICATION</scope>
</reference>
<evidence type="ECO:0000256" key="3">
    <source>
        <dbReference type="ARBA" id="ARBA00009225"/>
    </source>
</evidence>
<dbReference type="PANTHER" id="PTHR19443">
    <property type="entry name" value="HEXOKINASE"/>
    <property type="match status" value="1"/>
</dbReference>
<dbReference type="PRINTS" id="PR00475">
    <property type="entry name" value="HEXOKINASE"/>
</dbReference>
<evidence type="ECO:0000313" key="16">
    <source>
        <dbReference type="Proteomes" id="UP000007819"/>
    </source>
</evidence>
<dbReference type="InterPro" id="IPR043129">
    <property type="entry name" value="ATPase_NBD"/>
</dbReference>
<evidence type="ECO:0000256" key="1">
    <source>
        <dbReference type="ARBA" id="ARBA00004888"/>
    </source>
</evidence>
<feature type="domain" description="Hexokinase C-terminal" evidence="14">
    <location>
        <begin position="253"/>
        <end position="471"/>
    </location>
</feature>
<comment type="similarity">
    <text evidence="3 12">Belongs to the hexokinase family.</text>
</comment>
<dbReference type="OrthoDB" id="419537at2759"/>
<evidence type="ECO:0000256" key="11">
    <source>
        <dbReference type="ARBA" id="ARBA00048160"/>
    </source>
</evidence>
<dbReference type="GO" id="GO:0004340">
    <property type="term" value="F:glucokinase activity"/>
    <property type="evidence" value="ECO:0007669"/>
    <property type="project" value="TreeGrafter"/>
</dbReference>
<dbReference type="GO" id="GO:0005739">
    <property type="term" value="C:mitochondrion"/>
    <property type="evidence" value="ECO:0007669"/>
    <property type="project" value="TreeGrafter"/>
</dbReference>
<dbReference type="EC" id="2.7.1.-" evidence="12"/>
<dbReference type="GO" id="GO:0006006">
    <property type="term" value="P:glucose metabolic process"/>
    <property type="evidence" value="ECO:0007669"/>
    <property type="project" value="TreeGrafter"/>
</dbReference>
<dbReference type="GO" id="GO:0001678">
    <property type="term" value="P:intracellular glucose homeostasis"/>
    <property type="evidence" value="ECO:0007669"/>
    <property type="project" value="InterPro"/>
</dbReference>
<dbReference type="Gene3D" id="3.30.420.40">
    <property type="match status" value="1"/>
</dbReference>
<feature type="domain" description="Hexokinase N-terminal" evidence="13">
    <location>
        <begin position="43"/>
        <end position="245"/>
    </location>
</feature>
<keyword evidence="4 12" id="KW-0808">Transferase</keyword>
<keyword evidence="6 12" id="KW-0418">Kinase</keyword>
<evidence type="ECO:0000313" key="15">
    <source>
        <dbReference type="EnsemblMetazoa" id="XP_008188020.1"/>
    </source>
</evidence>
<evidence type="ECO:0000256" key="2">
    <source>
        <dbReference type="ARBA" id="ARBA00005028"/>
    </source>
</evidence>
<proteinExistence type="inferred from homology"/>
<comment type="pathway">
    <text evidence="1">Carbohydrate degradation; glycolysis; D-glyceraldehyde 3-phosphate and glycerone phosphate from D-glucose: step 1/4.</text>
</comment>
<evidence type="ECO:0000256" key="4">
    <source>
        <dbReference type="ARBA" id="ARBA00022679"/>
    </source>
</evidence>
<reference evidence="16" key="1">
    <citation type="submission" date="2010-06" db="EMBL/GenBank/DDBJ databases">
        <authorList>
            <person name="Jiang H."/>
            <person name="Abraham K."/>
            <person name="Ali S."/>
            <person name="Alsbrooks S.L."/>
            <person name="Anim B.N."/>
            <person name="Anosike U.S."/>
            <person name="Attaway T."/>
            <person name="Bandaranaike D.P."/>
            <person name="Battles P.K."/>
            <person name="Bell S.N."/>
            <person name="Bell A.V."/>
            <person name="Beltran B."/>
            <person name="Bickham C."/>
            <person name="Bustamante Y."/>
            <person name="Caleb T."/>
            <person name="Canada A."/>
            <person name="Cardenas V."/>
            <person name="Carter K."/>
            <person name="Chacko J."/>
            <person name="Chandrabose M.N."/>
            <person name="Chavez D."/>
            <person name="Chavez A."/>
            <person name="Chen L."/>
            <person name="Chu H.-S."/>
            <person name="Claassen K.J."/>
            <person name="Cockrell R."/>
            <person name="Collins M."/>
            <person name="Cooper J.A."/>
            <person name="Cree A."/>
            <person name="Curry S.M."/>
            <person name="Da Y."/>
            <person name="Dao M.D."/>
            <person name="Das B."/>
            <person name="Davila M.-L."/>
            <person name="Davy-Carroll L."/>
            <person name="Denson S."/>
            <person name="Dinh H."/>
            <person name="Ebong V.E."/>
            <person name="Edwards J.R."/>
            <person name="Egan A."/>
            <person name="El-Daye J."/>
            <person name="Escobedo L."/>
            <person name="Fernandez S."/>
            <person name="Fernando P.R."/>
            <person name="Flagg N."/>
            <person name="Forbes L.D."/>
            <person name="Fowler R.G."/>
            <person name="Fu Q."/>
            <person name="Gabisi R.A."/>
            <person name="Ganer J."/>
            <person name="Garbino Pronczuk A."/>
            <person name="Garcia R.M."/>
            <person name="Garner T."/>
            <person name="Garrett T.E."/>
            <person name="Gonzalez D.A."/>
            <person name="Hamid H."/>
            <person name="Hawkins E.S."/>
            <person name="Hirani K."/>
            <person name="Hogues M.E."/>
            <person name="Hollins B."/>
            <person name="Hsiao C.-H."/>
            <person name="Jabil R."/>
            <person name="James M.L."/>
            <person name="Jhangiani S.N."/>
            <person name="Johnson B."/>
            <person name="Johnson Q."/>
            <person name="Joshi V."/>
            <person name="Kalu J.B."/>
            <person name="Kam C."/>
            <person name="Kashfia A."/>
            <person name="Keebler J."/>
            <person name="Kisamo H."/>
            <person name="Kovar C.L."/>
            <person name="Lago L.A."/>
            <person name="Lai C.-Y."/>
            <person name="Laidlaw J."/>
            <person name="Lara F."/>
            <person name="Le T.-K."/>
            <person name="Lee S.L."/>
            <person name="Legall F.H."/>
            <person name="Lemon S.J."/>
            <person name="Lewis L.R."/>
            <person name="Li B."/>
            <person name="Liu Y."/>
            <person name="Liu Y.-S."/>
            <person name="Lopez J."/>
            <person name="Lozado R.J."/>
            <person name="Lu J."/>
            <person name="Madu R.C."/>
            <person name="Maheshwari M."/>
            <person name="Maheshwari R."/>
            <person name="Malloy K."/>
            <person name="Martinez E."/>
            <person name="Mathew T."/>
            <person name="Mercado I.C."/>
            <person name="Mercado C."/>
            <person name="Meyer B."/>
            <person name="Montgomery K."/>
            <person name="Morgan M.B."/>
            <person name="Munidasa M."/>
            <person name="Nazareth L.V."/>
            <person name="Nelson J."/>
            <person name="Ng B.M."/>
            <person name="Nguyen N.B."/>
            <person name="Nguyen P.Q."/>
            <person name="Nguyen T."/>
            <person name="Obregon M."/>
            <person name="Okwuonu G.O."/>
            <person name="Onwere C.G."/>
            <person name="Orozco G."/>
            <person name="Parra A."/>
            <person name="Patel S."/>
            <person name="Patil S."/>
            <person name="Perez A."/>
            <person name="Perez Y."/>
            <person name="Pham C."/>
            <person name="Primus E.L."/>
            <person name="Pu L.-L."/>
            <person name="Puazo M."/>
            <person name="Qin X."/>
            <person name="Quiroz J.B."/>
            <person name="Reese J."/>
            <person name="Richards S."/>
            <person name="Rives C.M."/>
            <person name="Robberts R."/>
            <person name="Ruiz S.J."/>
            <person name="Ruiz M.J."/>
            <person name="Santibanez J."/>
            <person name="Schneider B.W."/>
            <person name="Sisson I."/>
            <person name="Smith M."/>
            <person name="Sodergren E."/>
            <person name="Song X.-Z."/>
            <person name="Song B.B."/>
            <person name="Summersgill H."/>
            <person name="Thelus R."/>
            <person name="Thornton R.D."/>
            <person name="Trejos Z.Y."/>
            <person name="Usmani K."/>
            <person name="Vattathil S."/>
            <person name="Villasana D."/>
            <person name="Walker D.L."/>
            <person name="Wang S."/>
            <person name="Wang K."/>
            <person name="White C.S."/>
            <person name="Williams A.C."/>
            <person name="Williamson J."/>
            <person name="Wilson K."/>
            <person name="Woghiren I.O."/>
            <person name="Woodworth J.R."/>
            <person name="Worley K.C."/>
            <person name="Wright R.A."/>
            <person name="Wu W."/>
            <person name="Young L."/>
            <person name="Zhang L."/>
            <person name="Zhang J."/>
            <person name="Zhu Y."/>
            <person name="Muzny D.M."/>
            <person name="Weinstock G."/>
            <person name="Gibbs R.A."/>
        </authorList>
    </citation>
    <scope>NUCLEOTIDE SEQUENCE [LARGE SCALE GENOMIC DNA]</scope>
    <source>
        <strain evidence="16">LSR1</strain>
    </source>
</reference>
<dbReference type="GO" id="GO:0005524">
    <property type="term" value="F:ATP binding"/>
    <property type="evidence" value="ECO:0007669"/>
    <property type="project" value="UniProtKB-UniRule"/>
</dbReference>
<dbReference type="InterPro" id="IPR001312">
    <property type="entry name" value="Hexokinase"/>
</dbReference>
<dbReference type="Pfam" id="PF00349">
    <property type="entry name" value="Hexokinase_1"/>
    <property type="match status" value="1"/>
</dbReference>
<comment type="catalytic activity">
    <reaction evidence="10">
        <text>D-fructose + ATP = D-fructose 6-phosphate + ADP + H(+)</text>
        <dbReference type="Rhea" id="RHEA:16125"/>
        <dbReference type="ChEBI" id="CHEBI:15378"/>
        <dbReference type="ChEBI" id="CHEBI:30616"/>
        <dbReference type="ChEBI" id="CHEBI:37721"/>
        <dbReference type="ChEBI" id="CHEBI:61527"/>
        <dbReference type="ChEBI" id="CHEBI:456216"/>
        <dbReference type="EC" id="2.7.1.1"/>
    </reaction>
    <physiologicalReaction direction="left-to-right" evidence="10">
        <dbReference type="Rhea" id="RHEA:16126"/>
    </physiologicalReaction>
</comment>
<evidence type="ECO:0000256" key="9">
    <source>
        <dbReference type="ARBA" id="ARBA00044613"/>
    </source>
</evidence>
<comment type="catalytic activity">
    <reaction evidence="11">
        <text>D-glucose + ATP = D-glucose 6-phosphate + ADP + H(+)</text>
        <dbReference type="Rhea" id="RHEA:17825"/>
        <dbReference type="ChEBI" id="CHEBI:4167"/>
        <dbReference type="ChEBI" id="CHEBI:15378"/>
        <dbReference type="ChEBI" id="CHEBI:30616"/>
        <dbReference type="ChEBI" id="CHEBI:61548"/>
        <dbReference type="ChEBI" id="CHEBI:456216"/>
        <dbReference type="EC" id="2.7.1.1"/>
    </reaction>
    <physiologicalReaction direction="left-to-right" evidence="11">
        <dbReference type="Rhea" id="RHEA:17826"/>
    </physiologicalReaction>
</comment>
<evidence type="ECO:0000256" key="6">
    <source>
        <dbReference type="ARBA" id="ARBA00022777"/>
    </source>
</evidence>
<keyword evidence="7 12" id="KW-0067">ATP-binding</keyword>
<dbReference type="SUPFAM" id="SSF53067">
    <property type="entry name" value="Actin-like ATPase domain"/>
    <property type="match status" value="2"/>
</dbReference>
<dbReference type="GO" id="GO:0008865">
    <property type="term" value="F:fructokinase activity"/>
    <property type="evidence" value="ECO:0007669"/>
    <property type="project" value="TreeGrafter"/>
</dbReference>
<keyword evidence="5 12" id="KW-0547">Nucleotide-binding</keyword>
<keyword evidence="8 12" id="KW-0324">Glycolysis</keyword>
<dbReference type="RefSeq" id="XP_008188020.1">
    <property type="nucleotide sequence ID" value="XM_008189798.2"/>
</dbReference>
<dbReference type="GO" id="GO:0005829">
    <property type="term" value="C:cytosol"/>
    <property type="evidence" value="ECO:0007669"/>
    <property type="project" value="TreeGrafter"/>
</dbReference>
<dbReference type="GeneID" id="103310688"/>
<dbReference type="AlphaFoldDB" id="A0A8R2B9Z1"/>
<evidence type="ECO:0000256" key="5">
    <source>
        <dbReference type="ARBA" id="ARBA00022741"/>
    </source>
</evidence>
<dbReference type="EnsemblMetazoa" id="XM_008189798.3">
    <property type="protein sequence ID" value="XP_008188020.1"/>
    <property type="gene ID" value="LOC103310688"/>
</dbReference>
<name>A0A8R2B9Z1_ACYPI</name>
<dbReference type="GO" id="GO:0006096">
    <property type="term" value="P:glycolytic process"/>
    <property type="evidence" value="ECO:0007669"/>
    <property type="project" value="UniProtKB-KW"/>
</dbReference>
<dbReference type="Gene3D" id="3.40.367.20">
    <property type="match status" value="1"/>
</dbReference>
<dbReference type="PANTHER" id="PTHR19443:SF16">
    <property type="entry name" value="HEXOKINASE TYPE 1-RELATED"/>
    <property type="match status" value="1"/>
</dbReference>
<dbReference type="InterPro" id="IPR022672">
    <property type="entry name" value="Hexokinase_N"/>
</dbReference>
<protein>
    <recommendedName>
        <fullName evidence="12">Phosphotransferase</fullName>
        <ecNumber evidence="12">2.7.1.-</ecNumber>
    </recommendedName>
</protein>
<evidence type="ECO:0000256" key="8">
    <source>
        <dbReference type="ARBA" id="ARBA00023152"/>
    </source>
</evidence>
<evidence type="ECO:0000256" key="10">
    <source>
        <dbReference type="ARBA" id="ARBA00047905"/>
    </source>
</evidence>
<dbReference type="Pfam" id="PF03727">
    <property type="entry name" value="Hexokinase_2"/>
    <property type="match status" value="1"/>
</dbReference>
<organism evidence="15 16">
    <name type="scientific">Acyrthosiphon pisum</name>
    <name type="common">Pea aphid</name>
    <dbReference type="NCBI Taxonomy" id="7029"/>
    <lineage>
        <taxon>Eukaryota</taxon>
        <taxon>Metazoa</taxon>
        <taxon>Ecdysozoa</taxon>
        <taxon>Arthropoda</taxon>
        <taxon>Hexapoda</taxon>
        <taxon>Insecta</taxon>
        <taxon>Pterygota</taxon>
        <taxon>Neoptera</taxon>
        <taxon>Paraneoptera</taxon>
        <taxon>Hemiptera</taxon>
        <taxon>Sternorrhyncha</taxon>
        <taxon>Aphidomorpha</taxon>
        <taxon>Aphidoidea</taxon>
        <taxon>Aphididae</taxon>
        <taxon>Macrosiphini</taxon>
        <taxon>Acyrthosiphon</taxon>
    </lineage>
</organism>
<dbReference type="PROSITE" id="PS51748">
    <property type="entry name" value="HEXOKINASE_2"/>
    <property type="match status" value="1"/>
</dbReference>
<evidence type="ECO:0000259" key="14">
    <source>
        <dbReference type="Pfam" id="PF03727"/>
    </source>
</evidence>
<dbReference type="KEGG" id="api:103310688"/>
<evidence type="ECO:0000259" key="13">
    <source>
        <dbReference type="Pfam" id="PF00349"/>
    </source>
</evidence>